<accession>A0ABN9PRP2</accession>
<feature type="compositionally biased region" description="Acidic residues" evidence="1">
    <location>
        <begin position="262"/>
        <end position="274"/>
    </location>
</feature>
<keyword evidence="3" id="KW-1185">Reference proteome</keyword>
<evidence type="ECO:0000313" key="3">
    <source>
        <dbReference type="Proteomes" id="UP001189429"/>
    </source>
</evidence>
<feature type="region of interest" description="Disordered" evidence="1">
    <location>
        <begin position="256"/>
        <end position="282"/>
    </location>
</feature>
<evidence type="ECO:0000256" key="1">
    <source>
        <dbReference type="SAM" id="MobiDB-lite"/>
    </source>
</evidence>
<proteinExistence type="predicted"/>
<feature type="compositionally biased region" description="Acidic residues" evidence="1">
    <location>
        <begin position="301"/>
        <end position="310"/>
    </location>
</feature>
<name>A0ABN9PRP2_9DINO</name>
<evidence type="ECO:0000313" key="2">
    <source>
        <dbReference type="EMBL" id="CAK0794340.1"/>
    </source>
</evidence>
<reference evidence="2" key="1">
    <citation type="submission" date="2023-10" db="EMBL/GenBank/DDBJ databases">
        <authorList>
            <person name="Chen Y."/>
            <person name="Shah S."/>
            <person name="Dougan E. K."/>
            <person name="Thang M."/>
            <person name="Chan C."/>
        </authorList>
    </citation>
    <scope>NUCLEOTIDE SEQUENCE [LARGE SCALE GENOMIC DNA]</scope>
</reference>
<dbReference type="Proteomes" id="UP001189429">
    <property type="component" value="Unassembled WGS sequence"/>
</dbReference>
<comment type="caution">
    <text evidence="2">The sequence shown here is derived from an EMBL/GenBank/DDBJ whole genome shotgun (WGS) entry which is preliminary data.</text>
</comment>
<organism evidence="2 3">
    <name type="scientific">Prorocentrum cordatum</name>
    <dbReference type="NCBI Taxonomy" id="2364126"/>
    <lineage>
        <taxon>Eukaryota</taxon>
        <taxon>Sar</taxon>
        <taxon>Alveolata</taxon>
        <taxon>Dinophyceae</taxon>
        <taxon>Prorocentrales</taxon>
        <taxon>Prorocentraceae</taxon>
        <taxon>Prorocentrum</taxon>
    </lineage>
</organism>
<sequence length="414" mass="44092">MQGGPAASMGQQISDLSAATQTSFAGQFSILTDAVNKRREADSAAYCRDACPAGTEHPAHFASFKGQVMTAVMLNTVTQRALSKTWGPITGLFANSPHYVPGSKPIINGYKGSVHWTNGTDAWPLVSFNEVNHAPGTFDVDQSTCEYFQVDAKKLEAIMTDVSQRALYIKEKTTVTLIGIPLWVAKHVKSEAKQTIAIPRLAGSQARRRIELAGAATKAEKTACVLELASADRSVGMLTAGRRGDVGTDEAVDEYVSGCEDSSQEDEALGDEPAAESPDAERLDGEIAEGEIAELVAGAGLEEDDEEADLKDDSWRQYLQDADDGESEEDQGTGLADEDSGEDSDAELGADHASRHKTDMEALLRQQHARNKLGQAPGSAQEEAAQEAPGAAGEDPGALEGWELARGKATRRAR</sequence>
<feature type="compositionally biased region" description="Low complexity" evidence="1">
    <location>
        <begin position="374"/>
        <end position="401"/>
    </location>
</feature>
<feature type="region of interest" description="Disordered" evidence="1">
    <location>
        <begin position="298"/>
        <end position="414"/>
    </location>
</feature>
<protein>
    <submittedName>
        <fullName evidence="2">Uncharacterized protein</fullName>
    </submittedName>
</protein>
<gene>
    <name evidence="2" type="ORF">PCOR1329_LOCUS4385</name>
</gene>
<feature type="compositionally biased region" description="Basic and acidic residues" evidence="1">
    <location>
        <begin position="349"/>
        <end position="362"/>
    </location>
</feature>
<dbReference type="EMBL" id="CAUYUJ010001126">
    <property type="protein sequence ID" value="CAK0794340.1"/>
    <property type="molecule type" value="Genomic_DNA"/>
</dbReference>
<feature type="compositionally biased region" description="Acidic residues" evidence="1">
    <location>
        <begin position="321"/>
        <end position="348"/>
    </location>
</feature>